<reference evidence="8 9" key="2">
    <citation type="submission" date="2016-05" db="EMBL/GenBank/DDBJ databases">
        <title>Lineage-specific infection strategies underlie the spectrum of fungal disease in amphibians.</title>
        <authorList>
            <person name="Cuomo C.A."/>
            <person name="Farrer R.A."/>
            <person name="James T."/>
            <person name="Longcore J."/>
            <person name="Birren B."/>
        </authorList>
    </citation>
    <scope>NUCLEOTIDE SEQUENCE [LARGE SCALE GENOMIC DNA]</scope>
    <source>
        <strain evidence="8 9">JEL423</strain>
    </source>
</reference>
<dbReference type="InterPro" id="IPR001452">
    <property type="entry name" value="SH3_domain"/>
</dbReference>
<keyword evidence="4" id="KW-1133">Transmembrane helix</keyword>
<keyword evidence="5" id="KW-0732">Signal</keyword>
<dbReference type="AlphaFoldDB" id="A0A177WXX7"/>
<dbReference type="VEuPathDB" id="FungiDB:BDEG_27981"/>
<evidence type="ECO:0000256" key="4">
    <source>
        <dbReference type="SAM" id="Phobius"/>
    </source>
</evidence>
<dbReference type="STRING" id="403673.A0A177WXX7"/>
<evidence type="ECO:0000256" key="3">
    <source>
        <dbReference type="SAM" id="MobiDB-lite"/>
    </source>
</evidence>
<feature type="signal peptide" evidence="5">
    <location>
        <begin position="1"/>
        <end position="18"/>
    </location>
</feature>
<dbReference type="PROSITE" id="PS51212">
    <property type="entry name" value="WSC"/>
    <property type="match status" value="1"/>
</dbReference>
<evidence type="ECO:0000256" key="5">
    <source>
        <dbReference type="SAM" id="SignalP"/>
    </source>
</evidence>
<feature type="domain" description="WSC" evidence="7">
    <location>
        <begin position="18"/>
        <end position="115"/>
    </location>
</feature>
<gene>
    <name evidence="8" type="ORF">BDEG_27981</name>
</gene>
<dbReference type="Gene3D" id="2.30.30.40">
    <property type="entry name" value="SH3 Domains"/>
    <property type="match status" value="1"/>
</dbReference>
<proteinExistence type="predicted"/>
<feature type="transmembrane region" description="Helical" evidence="4">
    <location>
        <begin position="160"/>
        <end position="181"/>
    </location>
</feature>
<feature type="compositionally biased region" description="Polar residues" evidence="3">
    <location>
        <begin position="141"/>
        <end position="151"/>
    </location>
</feature>
<dbReference type="OrthoDB" id="2147443at2759"/>
<organism evidence="8 9">
    <name type="scientific">Batrachochytrium dendrobatidis (strain JEL423)</name>
    <dbReference type="NCBI Taxonomy" id="403673"/>
    <lineage>
        <taxon>Eukaryota</taxon>
        <taxon>Fungi</taxon>
        <taxon>Fungi incertae sedis</taxon>
        <taxon>Chytridiomycota</taxon>
        <taxon>Chytridiomycota incertae sedis</taxon>
        <taxon>Chytridiomycetes</taxon>
        <taxon>Rhizophydiales</taxon>
        <taxon>Rhizophydiales incertae sedis</taxon>
        <taxon>Batrachochytrium</taxon>
    </lineage>
</organism>
<evidence type="ECO:0000259" key="7">
    <source>
        <dbReference type="PROSITE" id="PS51212"/>
    </source>
</evidence>
<evidence type="ECO:0000259" key="6">
    <source>
        <dbReference type="PROSITE" id="PS50002"/>
    </source>
</evidence>
<dbReference type="PROSITE" id="PS50002">
    <property type="entry name" value="SH3"/>
    <property type="match status" value="1"/>
</dbReference>
<dbReference type="Proteomes" id="UP000077115">
    <property type="component" value="Unassembled WGS sequence"/>
</dbReference>
<protein>
    <recommendedName>
        <fullName evidence="10">SH3 domain-containing protein</fullName>
    </recommendedName>
</protein>
<feature type="region of interest" description="Disordered" evidence="3">
    <location>
        <begin position="117"/>
        <end position="151"/>
    </location>
</feature>
<dbReference type="InterPro" id="IPR036028">
    <property type="entry name" value="SH3-like_dom_sf"/>
</dbReference>
<dbReference type="InterPro" id="IPR002889">
    <property type="entry name" value="WSC_carb-bd"/>
</dbReference>
<name>A0A177WXX7_BATDL</name>
<sequence length="303" mass="32062">MLYSLLLSLQLLPLTAIAFSLMDCRTMSRGGSSSPNAESILSANLTVQACVDICSSNSKAFALLGGAACRCITSKSALESTTYTVNMPECSLVCSDGLPCGSSVALNRFSVYNVTEASLPPTNGPQDGPGKNDTGIPKQGPNKTTNESVGPGNSINQQQIAIIVGVLAAVLIIIIVSFILIRRHRKRKAIPATPMIDSSGSTEYLIPKLLPRTPNQLYSVYAVYKARRQDELSLGLKQVVAIRNTYSDGWAMGTDLSTGAAGVFPLTCLIPDREKAPAHALAVPERTQASIQISMIPPPLTAP</sequence>
<feature type="chain" id="PRO_5008077992" description="SH3 domain-containing protein" evidence="5">
    <location>
        <begin position="19"/>
        <end position="303"/>
    </location>
</feature>
<evidence type="ECO:0000256" key="2">
    <source>
        <dbReference type="PROSITE-ProRule" id="PRU00192"/>
    </source>
</evidence>
<feature type="domain" description="SH3" evidence="6">
    <location>
        <begin position="212"/>
        <end position="274"/>
    </location>
</feature>
<keyword evidence="4" id="KW-0472">Membrane</keyword>
<dbReference type="EMBL" id="DS022313">
    <property type="protein sequence ID" value="OAJ44786.1"/>
    <property type="molecule type" value="Genomic_DNA"/>
</dbReference>
<keyword evidence="4" id="KW-0812">Transmembrane</keyword>
<dbReference type="SUPFAM" id="SSF50044">
    <property type="entry name" value="SH3-domain"/>
    <property type="match status" value="1"/>
</dbReference>
<evidence type="ECO:0008006" key="10">
    <source>
        <dbReference type="Google" id="ProtNLM"/>
    </source>
</evidence>
<evidence type="ECO:0000313" key="9">
    <source>
        <dbReference type="Proteomes" id="UP000077115"/>
    </source>
</evidence>
<evidence type="ECO:0000256" key="1">
    <source>
        <dbReference type="ARBA" id="ARBA00022443"/>
    </source>
</evidence>
<keyword evidence="1 2" id="KW-0728">SH3 domain</keyword>
<accession>A0A177WXX7</accession>
<evidence type="ECO:0000313" key="8">
    <source>
        <dbReference type="EMBL" id="OAJ44786.1"/>
    </source>
</evidence>
<reference evidence="8 9" key="1">
    <citation type="submission" date="2006-10" db="EMBL/GenBank/DDBJ databases">
        <title>The Genome Sequence of Batrachochytrium dendrobatidis JEL423.</title>
        <authorList>
            <consortium name="The Broad Institute Genome Sequencing Platform"/>
            <person name="Birren B."/>
            <person name="Lander E."/>
            <person name="Galagan J."/>
            <person name="Cuomo C."/>
            <person name="Devon K."/>
            <person name="Jaffe D."/>
            <person name="Butler J."/>
            <person name="Alvarez P."/>
            <person name="Gnerre S."/>
            <person name="Grabherr M."/>
            <person name="Kleber M."/>
            <person name="Mauceli E."/>
            <person name="Brockman W."/>
            <person name="Young S."/>
            <person name="LaButti K."/>
            <person name="Sykes S."/>
            <person name="DeCaprio D."/>
            <person name="Crawford M."/>
            <person name="Koehrsen M."/>
            <person name="Engels R."/>
            <person name="Montgomery P."/>
            <person name="Pearson M."/>
            <person name="Howarth C."/>
            <person name="Larson L."/>
            <person name="White J."/>
            <person name="O'Leary S."/>
            <person name="Kodira C."/>
            <person name="Zeng Q."/>
            <person name="Yandava C."/>
            <person name="Alvarado L."/>
            <person name="Longcore J."/>
            <person name="James T."/>
        </authorList>
    </citation>
    <scope>NUCLEOTIDE SEQUENCE [LARGE SCALE GENOMIC DNA]</scope>
    <source>
        <strain evidence="8 9">JEL423</strain>
    </source>
</reference>